<protein>
    <submittedName>
        <fullName evidence="1">Uncharacterized protein</fullName>
    </submittedName>
</protein>
<reference evidence="1 2" key="1">
    <citation type="submission" date="2024-04" db="EMBL/GenBank/DDBJ databases">
        <title>genome sequences of Mucor flavus KT1a and Helicostylum pulchrum KT1b strains isolation_sourced from the surface of a dry-aged beef.</title>
        <authorList>
            <person name="Toyotome T."/>
            <person name="Hosono M."/>
            <person name="Torimaru M."/>
            <person name="Fukuda K."/>
            <person name="Mikami N."/>
        </authorList>
    </citation>
    <scope>NUCLEOTIDE SEQUENCE [LARGE SCALE GENOMIC DNA]</scope>
    <source>
        <strain evidence="1 2">KT1b</strain>
    </source>
</reference>
<keyword evidence="2" id="KW-1185">Reference proteome</keyword>
<accession>A0ABP9XSQ9</accession>
<gene>
    <name evidence="1" type="ORF">HPULCUR_003186</name>
</gene>
<dbReference type="EMBL" id="BAABUJ010000008">
    <property type="protein sequence ID" value="GAA5797791.1"/>
    <property type="molecule type" value="Genomic_DNA"/>
</dbReference>
<evidence type="ECO:0000313" key="2">
    <source>
        <dbReference type="Proteomes" id="UP001476247"/>
    </source>
</evidence>
<sequence>MLIYRFITFVKTCFTSDTTYFIGSAGAKGGGLNKDIIMEIEAILYGEKDKEESLVSTQQHTYIKVFVQIYMAYISKVVSSKLSSIGESNVDMKIGYAVTIENILLQRLFVTEDNLRNIIYASRILSRDDSYKKLRIITRGERLLPVIQHRPKLQFLIRSYFMLAQLHKDYVQLVLNQVVTEEEDQEAIVIQDETIPIPNIYDSLFLNMWDSIIEDSSLIQLRDTHNKKDRVELQEIFSLENKKYSKKVLNTIF</sequence>
<dbReference type="Proteomes" id="UP001476247">
    <property type="component" value="Unassembled WGS sequence"/>
</dbReference>
<proteinExistence type="predicted"/>
<name>A0ABP9XSQ9_9FUNG</name>
<evidence type="ECO:0000313" key="1">
    <source>
        <dbReference type="EMBL" id="GAA5797791.1"/>
    </source>
</evidence>
<comment type="caution">
    <text evidence="1">The sequence shown here is derived from an EMBL/GenBank/DDBJ whole genome shotgun (WGS) entry which is preliminary data.</text>
</comment>
<organism evidence="1 2">
    <name type="scientific">Helicostylum pulchrum</name>
    <dbReference type="NCBI Taxonomy" id="562976"/>
    <lineage>
        <taxon>Eukaryota</taxon>
        <taxon>Fungi</taxon>
        <taxon>Fungi incertae sedis</taxon>
        <taxon>Mucoromycota</taxon>
        <taxon>Mucoromycotina</taxon>
        <taxon>Mucoromycetes</taxon>
        <taxon>Mucorales</taxon>
        <taxon>Mucorineae</taxon>
        <taxon>Mucoraceae</taxon>
        <taxon>Helicostylum</taxon>
    </lineage>
</organism>